<dbReference type="SUPFAM" id="SSF51283">
    <property type="entry name" value="dUTPase-like"/>
    <property type="match status" value="1"/>
</dbReference>
<proteinExistence type="predicted"/>
<dbReference type="InterPro" id="IPR036157">
    <property type="entry name" value="dUTPase-like_sf"/>
</dbReference>
<dbReference type="Pfam" id="PF13975">
    <property type="entry name" value="gag-asp_proteas"/>
    <property type="match status" value="1"/>
</dbReference>
<comment type="caution">
    <text evidence="1">The sequence shown here is derived from an EMBL/GenBank/DDBJ whole genome shotgun (WGS) entry which is preliminary data.</text>
</comment>
<dbReference type="SUPFAM" id="SSF50630">
    <property type="entry name" value="Acid proteases"/>
    <property type="match status" value="1"/>
</dbReference>
<dbReference type="OrthoDB" id="126074at2759"/>
<organism evidence="1 2">
    <name type="scientific">Phytophthora megakarya</name>
    <dbReference type="NCBI Taxonomy" id="4795"/>
    <lineage>
        <taxon>Eukaryota</taxon>
        <taxon>Sar</taxon>
        <taxon>Stramenopiles</taxon>
        <taxon>Oomycota</taxon>
        <taxon>Peronosporomycetes</taxon>
        <taxon>Peronosporales</taxon>
        <taxon>Peronosporaceae</taxon>
        <taxon>Phytophthora</taxon>
    </lineage>
</organism>
<dbReference type="EMBL" id="NBNE01003224">
    <property type="protein sequence ID" value="OWZ08238.1"/>
    <property type="molecule type" value="Genomic_DNA"/>
</dbReference>
<dbReference type="AlphaFoldDB" id="A0A225VTI4"/>
<dbReference type="CDD" id="cd00303">
    <property type="entry name" value="retropepsin_like"/>
    <property type="match status" value="1"/>
</dbReference>
<dbReference type="InterPro" id="IPR021109">
    <property type="entry name" value="Peptidase_aspartic_dom_sf"/>
</dbReference>
<accession>A0A225VTI4</accession>
<sequence>EAGRDFLPVVGDGRRIVCTVGRFEASSSGYIDHLHVRMLADTGATLGLVDSAVLTRLGKTYYPLHPYEGRLSSSSGHALLIEGWTHLPIQLGSLELTLEVLVAGKLHIDAILGVDALGAFGALIDVANRSMLLQRPGETLPLGVEAIENTYLTTMAASVRLPPFGQALVVTNLIGEIHDGSAMLIEAVMNLPPALGVTRTLGIAKDKEVVMEICNASTEKYWVEKGTTIAAVSVVPDSAFNFEKKFP</sequence>
<evidence type="ECO:0000313" key="1">
    <source>
        <dbReference type="EMBL" id="OWZ08238.1"/>
    </source>
</evidence>
<dbReference type="Gene3D" id="2.40.70.10">
    <property type="entry name" value="Acid Proteases"/>
    <property type="match status" value="1"/>
</dbReference>
<name>A0A225VTI4_9STRA</name>
<gene>
    <name evidence="1" type="ORF">PHMEG_00019250</name>
</gene>
<dbReference type="Proteomes" id="UP000198211">
    <property type="component" value="Unassembled WGS sequence"/>
</dbReference>
<keyword evidence="2" id="KW-1185">Reference proteome</keyword>
<reference evidence="2" key="1">
    <citation type="submission" date="2017-03" db="EMBL/GenBank/DDBJ databases">
        <title>Phytopthora megakarya and P. palmivora, two closely related causual agents of cacao black pod achieved similar genome size and gene model numbers by different mechanisms.</title>
        <authorList>
            <person name="Ali S."/>
            <person name="Shao J."/>
            <person name="Larry D.J."/>
            <person name="Kronmiller B."/>
            <person name="Shen D."/>
            <person name="Strem M.D."/>
            <person name="Melnick R.L."/>
            <person name="Guiltinan M.J."/>
            <person name="Tyler B.M."/>
            <person name="Meinhardt L.W."/>
            <person name="Bailey B.A."/>
        </authorList>
    </citation>
    <scope>NUCLEOTIDE SEQUENCE [LARGE SCALE GENOMIC DNA]</scope>
    <source>
        <strain evidence="2">zdho120</strain>
    </source>
</reference>
<feature type="non-terminal residue" evidence="1">
    <location>
        <position position="1"/>
    </location>
</feature>
<protein>
    <submittedName>
        <fullName evidence="1">Putative membrane protein</fullName>
    </submittedName>
</protein>
<evidence type="ECO:0000313" key="2">
    <source>
        <dbReference type="Proteomes" id="UP000198211"/>
    </source>
</evidence>